<evidence type="ECO:0000313" key="2">
    <source>
        <dbReference type="EMBL" id="MBY8822593.1"/>
    </source>
</evidence>
<keyword evidence="3" id="KW-1185">Reference proteome</keyword>
<feature type="transmembrane region" description="Helical" evidence="1">
    <location>
        <begin position="70"/>
        <end position="91"/>
    </location>
</feature>
<keyword evidence="1" id="KW-1133">Transmembrane helix</keyword>
<dbReference type="EMBL" id="JAINVV010000004">
    <property type="protein sequence ID" value="MBY8822593.1"/>
    <property type="molecule type" value="Genomic_DNA"/>
</dbReference>
<comment type="caution">
    <text evidence="2">The sequence shown here is derived from an EMBL/GenBank/DDBJ whole genome shotgun (WGS) entry which is preliminary data.</text>
</comment>
<proteinExistence type="predicted"/>
<keyword evidence="1" id="KW-0472">Membrane</keyword>
<feature type="transmembrane region" description="Helical" evidence="1">
    <location>
        <begin position="103"/>
        <end position="123"/>
    </location>
</feature>
<sequence length="204" mass="21600">MGPVGRRVAAGLIALVGWIGIGVQLDASTVLAGSVLGAVWTMLLFFTIIANLLAAIVMTGIALDRRAFTAPVTIGGVTIAILLVGVVYALLLRGLLELSGGAWLADVLLHSVTPVLVPLYWLLLAPKGGLTWRAPFLWACLPLAYFGYALVRGGLEARYPYPFMNVAKIGWAATLTNATAMAVGFLLVGFALVWLDRRLARGGR</sequence>
<feature type="transmembrane region" description="Helical" evidence="1">
    <location>
        <begin position="171"/>
        <end position="195"/>
    </location>
</feature>
<evidence type="ECO:0000256" key="1">
    <source>
        <dbReference type="SAM" id="Phobius"/>
    </source>
</evidence>
<gene>
    <name evidence="2" type="ORF">K7G82_09835</name>
</gene>
<evidence type="ECO:0000313" key="3">
    <source>
        <dbReference type="Proteomes" id="UP000706039"/>
    </source>
</evidence>
<dbReference type="NCBIfam" id="NF038065">
    <property type="entry name" value="Pr6Pr"/>
    <property type="match status" value="1"/>
</dbReference>
<accession>A0ABS7PMQ2</accession>
<reference evidence="2 3" key="1">
    <citation type="submission" date="2021-08" db="EMBL/GenBank/DDBJ databases">
        <authorList>
            <person name="Tuo L."/>
        </authorList>
    </citation>
    <scope>NUCLEOTIDE SEQUENCE [LARGE SCALE GENOMIC DNA]</scope>
    <source>
        <strain evidence="2 3">JCM 31229</strain>
    </source>
</reference>
<feature type="transmembrane region" description="Helical" evidence="1">
    <location>
        <begin position="130"/>
        <end position="151"/>
    </location>
</feature>
<name>A0ABS7PMQ2_9SPHN</name>
<dbReference type="InterPro" id="IPR049713">
    <property type="entry name" value="Pr6Pr-like"/>
</dbReference>
<feature type="transmembrane region" description="Helical" evidence="1">
    <location>
        <begin position="42"/>
        <end position="63"/>
    </location>
</feature>
<organism evidence="2 3">
    <name type="scientific">Sphingomonas colocasiae</name>
    <dbReference type="NCBI Taxonomy" id="1848973"/>
    <lineage>
        <taxon>Bacteria</taxon>
        <taxon>Pseudomonadati</taxon>
        <taxon>Pseudomonadota</taxon>
        <taxon>Alphaproteobacteria</taxon>
        <taxon>Sphingomonadales</taxon>
        <taxon>Sphingomonadaceae</taxon>
        <taxon>Sphingomonas</taxon>
    </lineage>
</organism>
<dbReference type="Proteomes" id="UP000706039">
    <property type="component" value="Unassembled WGS sequence"/>
</dbReference>
<protein>
    <submittedName>
        <fullName evidence="2">Pr6Pr family membrane protein</fullName>
    </submittedName>
</protein>
<keyword evidence="1" id="KW-0812">Transmembrane</keyword>